<feature type="domain" description="Plastocyanin-like" evidence="13">
    <location>
        <begin position="517"/>
        <end position="610"/>
    </location>
</feature>
<dbReference type="PRINTS" id="PR00695">
    <property type="entry name" value="CUNO2RDTASE"/>
</dbReference>
<dbReference type="PANTHER" id="PTHR11709">
    <property type="entry name" value="MULTI-COPPER OXIDASE"/>
    <property type="match status" value="1"/>
</dbReference>
<evidence type="ECO:0000256" key="7">
    <source>
        <dbReference type="ARBA" id="ARBA00022723"/>
    </source>
</evidence>
<evidence type="ECO:0000256" key="11">
    <source>
        <dbReference type="ARBA" id="ARBA00049340"/>
    </source>
</evidence>
<proteinExistence type="inferred from homology"/>
<keyword evidence="9" id="KW-0560">Oxidoreductase</keyword>
<dbReference type="InterPro" id="IPR033138">
    <property type="entry name" value="Cu_oxidase_CS"/>
</dbReference>
<evidence type="ECO:0000256" key="3">
    <source>
        <dbReference type="ARBA" id="ARBA00010609"/>
    </source>
</evidence>
<evidence type="ECO:0000256" key="10">
    <source>
        <dbReference type="ARBA" id="ARBA00023008"/>
    </source>
</evidence>
<organism evidence="15 16">
    <name type="scientific">Halobacillus naozhouensis</name>
    <dbReference type="NCBI Taxonomy" id="554880"/>
    <lineage>
        <taxon>Bacteria</taxon>
        <taxon>Bacillati</taxon>
        <taxon>Bacillota</taxon>
        <taxon>Bacilli</taxon>
        <taxon>Bacillales</taxon>
        <taxon>Bacillaceae</taxon>
        <taxon>Halobacillus</taxon>
    </lineage>
</organism>
<dbReference type="SUPFAM" id="SSF49503">
    <property type="entry name" value="Cupredoxins"/>
    <property type="match status" value="3"/>
</dbReference>
<comment type="catalytic activity">
    <reaction evidence="11">
        <text>nitric oxide + Fe(III)-[cytochrome c] + H2O = Fe(II)-[cytochrome c] + nitrite + 2 H(+)</text>
        <dbReference type="Rhea" id="RHEA:15233"/>
        <dbReference type="Rhea" id="RHEA-COMP:10350"/>
        <dbReference type="Rhea" id="RHEA-COMP:14399"/>
        <dbReference type="ChEBI" id="CHEBI:15377"/>
        <dbReference type="ChEBI" id="CHEBI:15378"/>
        <dbReference type="ChEBI" id="CHEBI:16301"/>
        <dbReference type="ChEBI" id="CHEBI:16480"/>
        <dbReference type="ChEBI" id="CHEBI:29033"/>
        <dbReference type="ChEBI" id="CHEBI:29034"/>
        <dbReference type="EC" id="1.7.2.1"/>
    </reaction>
</comment>
<dbReference type="PROSITE" id="PS00079">
    <property type="entry name" value="MULTICOPPER_OXIDASE1"/>
    <property type="match status" value="1"/>
</dbReference>
<accession>A0ABY8IYV5</accession>
<sequence>MMFKKWKESARTKVENIYRTIRKWIFYTKMAFLILFIIAAVLLLSWALTKVNSVRPNNTQEVPTSAQPSTPPSKKTSSQQQPKEQKKPSLESGVPQEPTQRNKPTKKNEGPTEPNTSKSRQAPLQKQEESREAPASPDSTAETNELPSPSQPEAESTERGGVRQFTLTAYPEKVQIDEQLAIDGWTYNGTVPGPVIRVKEGEQVRITLRNQIPGIGTSIHWHGIPKRNSMDGVPYVTQPPVNFGEQFVYEFTAKPAGTYIYHAHGGTLQVNKGLVGPFIIESVEPTAYPKADTEWIVGLDEMEISGEGDPPPATDGNRMDQSMMQKMMPNALLGTLDVYNVFTVNWKRDPKHVFEAKANEWVRLRLLNYGFQTHRIKVEGMKMYVTHMGGSPLPAAQPVDYAVISPFERVSVYLIGTKPGEYNMFDIDPGHSEFGMRAKVSLSPSGTLDDNKRPESLQLADPPDNAPRYQGITAGIPGPDTTEYDHVYNMDLGMTMGPGGMAWGINGVIWSSLENYKKVEPYKVRLGETIKINLFNRSPESHPMHLHGHHFRVVAINGQSIAEPWLSKDVINVKPMQRISIAFEADNPGDWLFHCHQDHHADDGLITYFSYVESRTSE</sequence>
<dbReference type="InterPro" id="IPR008972">
    <property type="entry name" value="Cupredoxin"/>
</dbReference>
<feature type="compositionally biased region" description="Low complexity" evidence="12">
    <location>
        <begin position="72"/>
        <end position="82"/>
    </location>
</feature>
<feature type="compositionally biased region" description="Polar residues" evidence="12">
    <location>
        <begin position="56"/>
        <end position="66"/>
    </location>
</feature>
<evidence type="ECO:0000256" key="2">
    <source>
        <dbReference type="ARBA" id="ARBA00001973"/>
    </source>
</evidence>
<keyword evidence="10" id="KW-0186">Copper</keyword>
<evidence type="ECO:0000313" key="16">
    <source>
        <dbReference type="Proteomes" id="UP001221597"/>
    </source>
</evidence>
<keyword evidence="8" id="KW-0677">Repeat</keyword>
<evidence type="ECO:0000256" key="4">
    <source>
        <dbReference type="ARBA" id="ARBA00011233"/>
    </source>
</evidence>
<name>A0ABY8IYV5_9BACI</name>
<comment type="similarity">
    <text evidence="3">Belongs to the multicopper oxidase family.</text>
</comment>
<comment type="subunit">
    <text evidence="4">Homotrimer.</text>
</comment>
<protein>
    <recommendedName>
        <fullName evidence="6">Copper-containing nitrite reductase</fullName>
        <ecNumber evidence="5">1.7.2.1</ecNumber>
    </recommendedName>
</protein>
<dbReference type="InterPro" id="IPR011707">
    <property type="entry name" value="Cu-oxidase-like_N"/>
</dbReference>
<dbReference type="InterPro" id="IPR002355">
    <property type="entry name" value="Cu_oxidase_Cu_BS"/>
</dbReference>
<dbReference type="RefSeq" id="WP_283076476.1">
    <property type="nucleotide sequence ID" value="NZ_CP121671.1"/>
</dbReference>
<dbReference type="InterPro" id="IPR011706">
    <property type="entry name" value="Cu-oxidase_C"/>
</dbReference>
<feature type="compositionally biased region" description="Polar residues" evidence="12">
    <location>
        <begin position="113"/>
        <end position="124"/>
    </location>
</feature>
<dbReference type="Gene3D" id="2.60.40.420">
    <property type="entry name" value="Cupredoxins - blue copper proteins"/>
    <property type="match status" value="2"/>
</dbReference>
<evidence type="ECO:0000256" key="8">
    <source>
        <dbReference type="ARBA" id="ARBA00022737"/>
    </source>
</evidence>
<evidence type="ECO:0000259" key="13">
    <source>
        <dbReference type="Pfam" id="PF07731"/>
    </source>
</evidence>
<reference evidence="15 16" key="1">
    <citation type="submission" date="2023-04" db="EMBL/GenBank/DDBJ databases">
        <title>Genome sequence of Halobacillus naozhouensis KACC 21980.</title>
        <authorList>
            <person name="Kim S."/>
            <person name="Heo J."/>
            <person name="Kwon S.-W."/>
        </authorList>
    </citation>
    <scope>NUCLEOTIDE SEQUENCE [LARGE SCALE GENOMIC DNA]</scope>
    <source>
        <strain evidence="15 16">KCTC 13234</strain>
    </source>
</reference>
<evidence type="ECO:0000256" key="9">
    <source>
        <dbReference type="ARBA" id="ARBA00023002"/>
    </source>
</evidence>
<evidence type="ECO:0000256" key="1">
    <source>
        <dbReference type="ARBA" id="ARBA00001960"/>
    </source>
</evidence>
<dbReference type="Pfam" id="PF07731">
    <property type="entry name" value="Cu-oxidase_2"/>
    <property type="match status" value="1"/>
</dbReference>
<evidence type="ECO:0000256" key="12">
    <source>
        <dbReference type="SAM" id="MobiDB-lite"/>
    </source>
</evidence>
<feature type="region of interest" description="Disordered" evidence="12">
    <location>
        <begin position="442"/>
        <end position="476"/>
    </location>
</feature>
<evidence type="ECO:0000256" key="5">
    <source>
        <dbReference type="ARBA" id="ARBA00011882"/>
    </source>
</evidence>
<feature type="compositionally biased region" description="Polar residues" evidence="12">
    <location>
        <begin position="137"/>
        <end position="154"/>
    </location>
</feature>
<dbReference type="PANTHER" id="PTHR11709:SF394">
    <property type="entry name" value="FI03373P-RELATED"/>
    <property type="match status" value="1"/>
</dbReference>
<dbReference type="Proteomes" id="UP001221597">
    <property type="component" value="Chromosome"/>
</dbReference>
<dbReference type="InterPro" id="IPR001287">
    <property type="entry name" value="NO2-reductase_Cu"/>
</dbReference>
<dbReference type="PROSITE" id="PS00080">
    <property type="entry name" value="MULTICOPPER_OXIDASE2"/>
    <property type="match status" value="1"/>
</dbReference>
<dbReference type="EC" id="1.7.2.1" evidence="5"/>
<keyword evidence="16" id="KW-1185">Reference proteome</keyword>
<keyword evidence="7" id="KW-0479">Metal-binding</keyword>
<evidence type="ECO:0000259" key="14">
    <source>
        <dbReference type="Pfam" id="PF07732"/>
    </source>
</evidence>
<feature type="domain" description="Plastocyanin-like" evidence="14">
    <location>
        <begin position="172"/>
        <end position="282"/>
    </location>
</feature>
<dbReference type="InterPro" id="IPR045087">
    <property type="entry name" value="Cu-oxidase_fam"/>
</dbReference>
<evidence type="ECO:0000256" key="6">
    <source>
        <dbReference type="ARBA" id="ARBA00017290"/>
    </source>
</evidence>
<evidence type="ECO:0000313" key="15">
    <source>
        <dbReference type="EMBL" id="WFT74479.1"/>
    </source>
</evidence>
<dbReference type="Pfam" id="PF07732">
    <property type="entry name" value="Cu-oxidase_3"/>
    <property type="match status" value="1"/>
</dbReference>
<comment type="cofactor">
    <cofactor evidence="2">
        <name>Cu(2+)</name>
        <dbReference type="ChEBI" id="CHEBI:29036"/>
    </cofactor>
</comment>
<feature type="region of interest" description="Disordered" evidence="12">
    <location>
        <begin position="56"/>
        <end position="161"/>
    </location>
</feature>
<gene>
    <name evidence="15" type="ORF">P9989_19330</name>
</gene>
<comment type="cofactor">
    <cofactor evidence="1">
        <name>Cu(+)</name>
        <dbReference type="ChEBI" id="CHEBI:49552"/>
    </cofactor>
</comment>
<dbReference type="CDD" id="cd13861">
    <property type="entry name" value="CuRO_1_CumA_like"/>
    <property type="match status" value="1"/>
</dbReference>
<dbReference type="EMBL" id="CP121671">
    <property type="protein sequence ID" value="WFT74479.1"/>
    <property type="molecule type" value="Genomic_DNA"/>
</dbReference>